<dbReference type="InterPro" id="IPR032675">
    <property type="entry name" value="LRR_dom_sf"/>
</dbReference>
<accession>A0AAD6IVH8</accession>
<evidence type="ECO:0000313" key="1">
    <source>
        <dbReference type="EMBL" id="KAJ6258724.1"/>
    </source>
</evidence>
<keyword evidence="2" id="KW-1185">Reference proteome</keyword>
<sequence>MANHCNLLSLPYELLLQIVECLQRQSIVSPWRPHSKLFHVSYGPRASCLFSVAHSCRRLRDVAFPLLHRRLELCHVGILVHSSYEVVLPGYVPLITYLHKYPDRGYVTRELKIGTWSSTSHWEQLRRYMSDKDIYNHIQTFKAVAKRCGVAYPVLLGGIESGDGGAFVALLTYMLPNLTELILNPGDEFRVGAPSTRHLIVAWKTVRPSCYQTLTAVTISYGDVRSHGEYPCSHTVAEFLKLPSLKKVVVSTQTHGSRGLEMPSAAWKQLAAENPDISTSFAGLERQATTDASMGSGLDGGAIAIAKTSSQFDEEIRLSYRDCSDECLLELSQRSAAALERLEFHGTWMGQWNILPIIRSAVHLKVLKLTDNSPTECWPDTVDTAIRLHAPSLERLILDVNYFSYVANTQEPSFLPCIAGIPHLKILWLNFRSILTFLKQPLDLQKFLPRSLSSLVIKDSVAPPVSWGGSTKLQAYSNAMQSLSTITREGFPSLEVIHVWKPRIEYWCYEELQSKLESLQETFDMRGIELLLM</sequence>
<dbReference type="EMBL" id="JAQGDS010000008">
    <property type="protein sequence ID" value="KAJ6258724.1"/>
    <property type="molecule type" value="Genomic_DNA"/>
</dbReference>
<dbReference type="Proteomes" id="UP001221413">
    <property type="component" value="Unassembled WGS sequence"/>
</dbReference>
<organism evidence="1 2">
    <name type="scientific">Drechslerella dactyloides</name>
    <name type="common">Nematode-trapping fungus</name>
    <name type="synonym">Arthrobotrys dactyloides</name>
    <dbReference type="NCBI Taxonomy" id="74499"/>
    <lineage>
        <taxon>Eukaryota</taxon>
        <taxon>Fungi</taxon>
        <taxon>Dikarya</taxon>
        <taxon>Ascomycota</taxon>
        <taxon>Pezizomycotina</taxon>
        <taxon>Orbiliomycetes</taxon>
        <taxon>Orbiliales</taxon>
        <taxon>Orbiliaceae</taxon>
        <taxon>Drechslerella</taxon>
    </lineage>
</organism>
<dbReference type="Gene3D" id="3.80.10.10">
    <property type="entry name" value="Ribonuclease Inhibitor"/>
    <property type="match status" value="1"/>
</dbReference>
<gene>
    <name evidence="1" type="ORF">Dda_6775</name>
</gene>
<evidence type="ECO:0000313" key="2">
    <source>
        <dbReference type="Proteomes" id="UP001221413"/>
    </source>
</evidence>
<protein>
    <recommendedName>
        <fullName evidence="3">F-box domain-containing protein</fullName>
    </recommendedName>
</protein>
<dbReference type="AlphaFoldDB" id="A0AAD6IVH8"/>
<proteinExistence type="predicted"/>
<name>A0AAD6IVH8_DREDA</name>
<comment type="caution">
    <text evidence="1">The sequence shown here is derived from an EMBL/GenBank/DDBJ whole genome shotgun (WGS) entry which is preliminary data.</text>
</comment>
<dbReference type="SUPFAM" id="SSF52047">
    <property type="entry name" value="RNI-like"/>
    <property type="match status" value="1"/>
</dbReference>
<evidence type="ECO:0008006" key="3">
    <source>
        <dbReference type="Google" id="ProtNLM"/>
    </source>
</evidence>
<reference evidence="1" key="1">
    <citation type="submission" date="2023-01" db="EMBL/GenBank/DDBJ databases">
        <title>The chitinases involved in constricting ring structure development in the nematode-trapping fungus Drechslerella dactyloides.</title>
        <authorList>
            <person name="Wang R."/>
            <person name="Zhang L."/>
            <person name="Tang P."/>
            <person name="Li S."/>
            <person name="Liang L."/>
        </authorList>
    </citation>
    <scope>NUCLEOTIDE SEQUENCE</scope>
    <source>
        <strain evidence="1">YMF1.00031</strain>
    </source>
</reference>